<dbReference type="PANTHER" id="PTHR24346:SF82">
    <property type="entry name" value="KP78A-RELATED"/>
    <property type="match status" value="1"/>
</dbReference>
<dbReference type="GO" id="GO:0035556">
    <property type="term" value="P:intracellular signal transduction"/>
    <property type="evidence" value="ECO:0007669"/>
    <property type="project" value="TreeGrafter"/>
</dbReference>
<evidence type="ECO:0000256" key="2">
    <source>
        <dbReference type="ARBA" id="ARBA00022679"/>
    </source>
</evidence>
<keyword evidence="1" id="KW-0723">Serine/threonine-protein kinase</keyword>
<evidence type="ECO:0000256" key="4">
    <source>
        <dbReference type="ARBA" id="ARBA00022777"/>
    </source>
</evidence>
<dbReference type="GO" id="GO:0004674">
    <property type="term" value="F:protein serine/threonine kinase activity"/>
    <property type="evidence" value="ECO:0007669"/>
    <property type="project" value="UniProtKB-KW"/>
</dbReference>
<evidence type="ECO:0000256" key="3">
    <source>
        <dbReference type="ARBA" id="ARBA00022741"/>
    </source>
</evidence>
<evidence type="ECO:0000256" key="5">
    <source>
        <dbReference type="ARBA" id="ARBA00022840"/>
    </source>
</evidence>
<dbReference type="STRING" id="1561998.A0A1I7TCP7"/>
<evidence type="ECO:0000259" key="8">
    <source>
        <dbReference type="PROSITE" id="PS50011"/>
    </source>
</evidence>
<evidence type="ECO:0000313" key="9">
    <source>
        <dbReference type="Proteomes" id="UP000095282"/>
    </source>
</evidence>
<dbReference type="AlphaFoldDB" id="A0A1I7TCP7"/>
<evidence type="ECO:0000256" key="6">
    <source>
        <dbReference type="PROSITE-ProRule" id="PRU10141"/>
    </source>
</evidence>
<organism evidence="9 10">
    <name type="scientific">Caenorhabditis tropicalis</name>
    <dbReference type="NCBI Taxonomy" id="1561998"/>
    <lineage>
        <taxon>Eukaryota</taxon>
        <taxon>Metazoa</taxon>
        <taxon>Ecdysozoa</taxon>
        <taxon>Nematoda</taxon>
        <taxon>Chromadorea</taxon>
        <taxon>Rhabditida</taxon>
        <taxon>Rhabditina</taxon>
        <taxon>Rhabditomorpha</taxon>
        <taxon>Rhabditoidea</taxon>
        <taxon>Rhabditidae</taxon>
        <taxon>Peloderinae</taxon>
        <taxon>Caenorhabditis</taxon>
    </lineage>
</organism>
<feature type="domain" description="Protein kinase" evidence="8">
    <location>
        <begin position="55"/>
        <end position="303"/>
    </location>
</feature>
<dbReference type="InterPro" id="IPR000719">
    <property type="entry name" value="Prot_kinase_dom"/>
</dbReference>
<keyword evidence="4" id="KW-0418">Kinase</keyword>
<dbReference type="Gene3D" id="1.10.510.10">
    <property type="entry name" value="Transferase(Phosphotransferase) domain 1"/>
    <property type="match status" value="1"/>
</dbReference>
<name>A0A1I7TCP7_9PELO</name>
<dbReference type="Proteomes" id="UP000095282">
    <property type="component" value="Unplaced"/>
</dbReference>
<dbReference type="PROSITE" id="PS50011">
    <property type="entry name" value="PROTEIN_KINASE_DOM"/>
    <property type="match status" value="1"/>
</dbReference>
<dbReference type="SUPFAM" id="SSF56112">
    <property type="entry name" value="Protein kinase-like (PK-like)"/>
    <property type="match status" value="1"/>
</dbReference>
<dbReference type="PROSITE" id="PS00107">
    <property type="entry name" value="PROTEIN_KINASE_ATP"/>
    <property type="match status" value="1"/>
</dbReference>
<keyword evidence="3 6" id="KW-0547">Nucleotide-binding</keyword>
<dbReference type="InterPro" id="IPR017441">
    <property type="entry name" value="Protein_kinase_ATP_BS"/>
</dbReference>
<keyword evidence="9" id="KW-1185">Reference proteome</keyword>
<reference evidence="10" key="1">
    <citation type="submission" date="2016-11" db="UniProtKB">
        <authorList>
            <consortium name="WormBaseParasite"/>
        </authorList>
    </citation>
    <scope>IDENTIFICATION</scope>
</reference>
<evidence type="ECO:0000256" key="1">
    <source>
        <dbReference type="ARBA" id="ARBA00022527"/>
    </source>
</evidence>
<dbReference type="InterPro" id="IPR011009">
    <property type="entry name" value="Kinase-like_dom_sf"/>
</dbReference>
<dbReference type="GO" id="GO:0005737">
    <property type="term" value="C:cytoplasm"/>
    <property type="evidence" value="ECO:0007669"/>
    <property type="project" value="TreeGrafter"/>
</dbReference>
<keyword evidence="5 6" id="KW-0067">ATP-binding</keyword>
<protein>
    <submittedName>
        <fullName evidence="10">Protein kinase domain-containing protein</fullName>
    </submittedName>
</protein>
<dbReference type="WBParaSite" id="Csp11.Scaffold582.g4622.t1">
    <property type="protein sequence ID" value="Csp11.Scaffold582.g4622.t1"/>
    <property type="gene ID" value="Csp11.Scaffold582.g4622"/>
</dbReference>
<dbReference type="PANTHER" id="PTHR24346">
    <property type="entry name" value="MAP/MICROTUBULE AFFINITY-REGULATING KINASE"/>
    <property type="match status" value="1"/>
</dbReference>
<accession>A0A1I7TCP7</accession>
<keyword evidence="2" id="KW-0808">Transferase</keyword>
<feature type="region of interest" description="Disordered" evidence="7">
    <location>
        <begin position="343"/>
        <end position="380"/>
    </location>
</feature>
<evidence type="ECO:0000313" key="10">
    <source>
        <dbReference type="WBParaSite" id="Csp11.Scaffold582.g4622.t1"/>
    </source>
</evidence>
<dbReference type="eggNOG" id="KOG0586">
    <property type="taxonomic scope" value="Eukaryota"/>
</dbReference>
<proteinExistence type="predicted"/>
<feature type="binding site" evidence="6">
    <location>
        <position position="82"/>
    </location>
    <ligand>
        <name>ATP</name>
        <dbReference type="ChEBI" id="CHEBI:30616"/>
    </ligand>
</feature>
<dbReference type="GO" id="GO:0005524">
    <property type="term" value="F:ATP binding"/>
    <property type="evidence" value="ECO:0007669"/>
    <property type="project" value="UniProtKB-UniRule"/>
</dbReference>
<dbReference type="Pfam" id="PF00069">
    <property type="entry name" value="Pkinase"/>
    <property type="match status" value="1"/>
</dbReference>
<sequence length="605" mass="69904">MVLKQKFHSNPDLYKSLGIPSRCLSEELVGAVEQSPEKVDKEEEYIEMNHGGGNKCRMTAVGTGRFGTVFVGNADNTLIAVKTYHSEFHKRIWASNREGWELDIILKIQHPCILTHFEVVQCGSTVYKMMEYKPATLYDDINAYGKLSEERIKAVLVQLTRGLSYLHAQDVFHGTLHWKNIFITKDKVKIGDIESSAIIDWSPYHNTSNAILPFVAPELRNHRQEVTPECDLWSLGVVLFAMATGYTPFNASTREKLERNIANGHIHEPIWLSEKMRSLLKSMIRVNPDDRIPLDDLINDGWIVSDRVWEYLIDYQREAFEELRLTKKRNQSIVREYSKNSFESKDEGYNSSLASESPEPVALPISESSVQPEEDPVDPSGISVQVPKRFWKELAVCIMENVRPEVENIRHIETCRLKNGKLCLRITIPTAEDLPPSFWDRLQNRFDNLIQRLRPNQDAVVDLQFGDYALMSFGRNHIKMETGKNFPKFSSRKEAHLYFCRLDAENLWEKVGLSVCMRCRRAGTEAKKHDDDMCLYKLLTEATETDEIIFYGEEDQFNFRHFSLVYRNDGGRAGPLTRLRRGSMRILRSGCRRVVNQFRRQPSEQ</sequence>
<evidence type="ECO:0000256" key="7">
    <source>
        <dbReference type="SAM" id="MobiDB-lite"/>
    </source>
</evidence>